<evidence type="ECO:0000313" key="2">
    <source>
        <dbReference type="EMBL" id="KAH1167500.1"/>
    </source>
</evidence>
<gene>
    <name evidence="2" type="ORF">KIL84_002983</name>
</gene>
<feature type="region of interest" description="Disordered" evidence="1">
    <location>
        <begin position="1"/>
        <end position="20"/>
    </location>
</feature>
<evidence type="ECO:0000256" key="1">
    <source>
        <dbReference type="SAM" id="MobiDB-lite"/>
    </source>
</evidence>
<accession>A0A9D3WVA9</accession>
<name>A0A9D3WVA9_9SAUR</name>
<reference evidence="2" key="1">
    <citation type="submission" date="2021-09" db="EMBL/GenBank/DDBJ databases">
        <title>The genome of Mauremys mutica provides insights into the evolution of semi-aquatic lifestyle.</title>
        <authorList>
            <person name="Gong S."/>
            <person name="Gao Y."/>
        </authorList>
    </citation>
    <scope>NUCLEOTIDE SEQUENCE</scope>
    <source>
        <strain evidence="2">MM-2020</strain>
        <tissue evidence="2">Muscle</tissue>
    </source>
</reference>
<comment type="caution">
    <text evidence="2">The sequence shown here is derived from an EMBL/GenBank/DDBJ whole genome shotgun (WGS) entry which is preliminary data.</text>
</comment>
<protein>
    <submittedName>
        <fullName evidence="2">Uncharacterized protein</fullName>
    </submittedName>
</protein>
<organism evidence="2 3">
    <name type="scientific">Mauremys mutica</name>
    <name type="common">yellowpond turtle</name>
    <dbReference type="NCBI Taxonomy" id="74926"/>
    <lineage>
        <taxon>Eukaryota</taxon>
        <taxon>Metazoa</taxon>
        <taxon>Chordata</taxon>
        <taxon>Craniata</taxon>
        <taxon>Vertebrata</taxon>
        <taxon>Euteleostomi</taxon>
        <taxon>Archelosauria</taxon>
        <taxon>Testudinata</taxon>
        <taxon>Testudines</taxon>
        <taxon>Cryptodira</taxon>
        <taxon>Durocryptodira</taxon>
        <taxon>Testudinoidea</taxon>
        <taxon>Geoemydidae</taxon>
        <taxon>Geoemydinae</taxon>
        <taxon>Mauremys</taxon>
    </lineage>
</organism>
<dbReference type="Proteomes" id="UP000827986">
    <property type="component" value="Unassembled WGS sequence"/>
</dbReference>
<proteinExistence type="predicted"/>
<sequence>MNYAPQTMHPAMSKAQHELQTETRNISPIIPVWPLCRCSLPSLRCPKTGVDLRGCTSEIKDKKCNQCFYRNSSNMKNILFLYSPSCDTCSSKTLKDQAFNNGQPEGEEMECKNEILEPLDKDGDMQKRFLEAKNRQTAWLQRTLLLGQVHCLRASPRTQPCSAAPG</sequence>
<dbReference type="AlphaFoldDB" id="A0A9D3WVA9"/>
<dbReference type="EMBL" id="JAHDVG010000486">
    <property type="protein sequence ID" value="KAH1167500.1"/>
    <property type="molecule type" value="Genomic_DNA"/>
</dbReference>
<keyword evidence="3" id="KW-1185">Reference proteome</keyword>
<evidence type="ECO:0000313" key="3">
    <source>
        <dbReference type="Proteomes" id="UP000827986"/>
    </source>
</evidence>